<dbReference type="InterPro" id="IPR020046">
    <property type="entry name" value="5-3_exonucl_a-hlix_arch_N"/>
</dbReference>
<dbReference type="InterPro" id="IPR020045">
    <property type="entry name" value="DNA_polI_H3TH"/>
</dbReference>
<evidence type="ECO:0000256" key="3">
    <source>
        <dbReference type="ARBA" id="ARBA00022839"/>
    </source>
</evidence>
<evidence type="ECO:0000256" key="1">
    <source>
        <dbReference type="ARBA" id="ARBA00022722"/>
    </source>
</evidence>
<evidence type="ECO:0000256" key="5">
    <source>
        <dbReference type="ARBA" id="ARBA00049957"/>
    </source>
</evidence>
<dbReference type="SUPFAM" id="SSF88723">
    <property type="entry name" value="PIN domain-like"/>
    <property type="match status" value="1"/>
</dbReference>
<evidence type="ECO:0000313" key="9">
    <source>
        <dbReference type="EMBL" id="MFC6152142.1"/>
    </source>
</evidence>
<dbReference type="InterPro" id="IPR029060">
    <property type="entry name" value="PIN-like_dom_sf"/>
</dbReference>
<evidence type="ECO:0000313" key="10">
    <source>
        <dbReference type="Proteomes" id="UP001596098"/>
    </source>
</evidence>
<dbReference type="InterPro" id="IPR038969">
    <property type="entry name" value="FEN"/>
</dbReference>
<reference evidence="10" key="1">
    <citation type="journal article" date="2019" name="Int. J. Syst. Evol. Microbiol.">
        <title>The Global Catalogue of Microorganisms (GCM) 10K type strain sequencing project: providing services to taxonomists for standard genome sequencing and annotation.</title>
        <authorList>
            <consortium name="The Broad Institute Genomics Platform"/>
            <consortium name="The Broad Institute Genome Sequencing Center for Infectious Disease"/>
            <person name="Wu L."/>
            <person name="Ma J."/>
        </authorList>
    </citation>
    <scope>NUCLEOTIDE SEQUENCE [LARGE SCALE GENOMIC DNA]</scope>
    <source>
        <strain evidence="10">DFY28</strain>
    </source>
</reference>
<keyword evidence="3 9" id="KW-0269">Exonuclease</keyword>
<dbReference type="SUPFAM" id="SSF47807">
    <property type="entry name" value="5' to 3' exonuclease, C-terminal subdomain"/>
    <property type="match status" value="1"/>
</dbReference>
<feature type="region of interest" description="Disordered" evidence="7">
    <location>
        <begin position="1"/>
        <end position="36"/>
    </location>
</feature>
<keyword evidence="1" id="KW-0540">Nuclease</keyword>
<organism evidence="9 10">
    <name type="scientific">Nocardioides yefusunii</name>
    <dbReference type="NCBI Taxonomy" id="2500546"/>
    <lineage>
        <taxon>Bacteria</taxon>
        <taxon>Bacillati</taxon>
        <taxon>Actinomycetota</taxon>
        <taxon>Actinomycetes</taxon>
        <taxon>Propionibacteriales</taxon>
        <taxon>Nocardioidaceae</taxon>
        <taxon>Nocardioides</taxon>
    </lineage>
</organism>
<dbReference type="Proteomes" id="UP001596098">
    <property type="component" value="Unassembled WGS sequence"/>
</dbReference>
<evidence type="ECO:0000256" key="2">
    <source>
        <dbReference type="ARBA" id="ARBA00022801"/>
    </source>
</evidence>
<dbReference type="GO" id="GO:0004527">
    <property type="term" value="F:exonuclease activity"/>
    <property type="evidence" value="ECO:0007669"/>
    <property type="project" value="UniProtKB-KW"/>
</dbReference>
<dbReference type="InterPro" id="IPR002421">
    <property type="entry name" value="5-3_exonuclease"/>
</dbReference>
<dbReference type="PANTHER" id="PTHR42646:SF2">
    <property type="entry name" value="5'-3' EXONUCLEASE FAMILY PROTEIN"/>
    <property type="match status" value="1"/>
</dbReference>
<dbReference type="Pfam" id="PF02739">
    <property type="entry name" value="5_3_exonuc_N"/>
    <property type="match status" value="1"/>
</dbReference>
<name>A0ABW1QTF7_9ACTN</name>
<comment type="function">
    <text evidence="5">5'-3' exonuclease acting preferentially on double-stranded DNA.</text>
</comment>
<dbReference type="CDD" id="cd09859">
    <property type="entry name" value="PIN_53EXO"/>
    <property type="match status" value="1"/>
</dbReference>
<dbReference type="RefSeq" id="WP_128220194.1">
    <property type="nucleotide sequence ID" value="NZ_CP034929.1"/>
</dbReference>
<evidence type="ECO:0000256" key="7">
    <source>
        <dbReference type="SAM" id="MobiDB-lite"/>
    </source>
</evidence>
<feature type="domain" description="5'-3' exonuclease" evidence="8">
    <location>
        <begin position="37"/>
        <end position="322"/>
    </location>
</feature>
<evidence type="ECO:0000256" key="4">
    <source>
        <dbReference type="ARBA" id="ARBA00023125"/>
    </source>
</evidence>
<sequence>MTSTSHTSAPDHPAPAPPRGVVVTPSTDWTSGPQGGRRLLLAVDAPSLLHRNHHARAHTQHTDRAGRPAWALHGMLRQIIESIDQFAPDAVIFGIDDRARSLRTEFYPDYKAGRAQKDPDLVEQLERAGALLDALGMATLTPPGLEADDVNASAATWAVAHDWDCVIVTSDRDSFAHISDHTSVLRLINGGINASPLLTPRSLKAMYGVAAENYLEFAALRGDASDNLPGVPGIGEKTAPVLLDLMGSMQAVWSDIDHCGGANVVATMDDWAAETGGRKIGRAMLNKLMAPGARERYEFNVTMMSGRDDLDLGLTPDVPGTPGLLPLDVARVEHVVGHLNFPATTDLAVRVLTGQPASRSSL</sequence>
<dbReference type="SMART" id="SM00475">
    <property type="entry name" value="53EXOc"/>
    <property type="match status" value="1"/>
</dbReference>
<dbReference type="Pfam" id="PF01367">
    <property type="entry name" value="5_3_exonuc"/>
    <property type="match status" value="1"/>
</dbReference>
<dbReference type="PANTHER" id="PTHR42646">
    <property type="entry name" value="FLAP ENDONUCLEASE XNI"/>
    <property type="match status" value="1"/>
</dbReference>
<gene>
    <name evidence="9" type="ORF">ACFPWU_00470</name>
</gene>
<keyword evidence="4" id="KW-0238">DNA-binding</keyword>
<keyword evidence="10" id="KW-1185">Reference proteome</keyword>
<dbReference type="EMBL" id="JBHSQI010000001">
    <property type="protein sequence ID" value="MFC6152142.1"/>
    <property type="molecule type" value="Genomic_DNA"/>
</dbReference>
<dbReference type="Gene3D" id="1.10.150.20">
    <property type="entry name" value="5' to 3' exonuclease, C-terminal subdomain"/>
    <property type="match status" value="1"/>
</dbReference>
<dbReference type="Gene3D" id="3.40.50.1010">
    <property type="entry name" value="5'-nuclease"/>
    <property type="match status" value="1"/>
</dbReference>
<protein>
    <recommendedName>
        <fullName evidence="6">5'-3' exonuclease</fullName>
    </recommendedName>
</protein>
<evidence type="ECO:0000256" key="6">
    <source>
        <dbReference type="ARBA" id="ARBA00050026"/>
    </source>
</evidence>
<dbReference type="InterPro" id="IPR008918">
    <property type="entry name" value="HhH2"/>
</dbReference>
<accession>A0ABW1QTF7</accession>
<dbReference type="InterPro" id="IPR036279">
    <property type="entry name" value="5-3_exonuclease_C_sf"/>
</dbReference>
<dbReference type="SMART" id="SM00279">
    <property type="entry name" value="HhH2"/>
    <property type="match status" value="1"/>
</dbReference>
<keyword evidence="2" id="KW-0378">Hydrolase</keyword>
<comment type="caution">
    <text evidence="9">The sequence shown here is derived from an EMBL/GenBank/DDBJ whole genome shotgun (WGS) entry which is preliminary data.</text>
</comment>
<evidence type="ECO:0000259" key="8">
    <source>
        <dbReference type="SMART" id="SM00475"/>
    </source>
</evidence>
<proteinExistence type="predicted"/>